<gene>
    <name evidence="2" type="ORF">L323_09035</name>
</gene>
<dbReference type="InterPro" id="IPR010898">
    <property type="entry name" value="Hpre_diP_synth_I"/>
</dbReference>
<keyword evidence="1" id="KW-0812">Transmembrane</keyword>
<evidence type="ECO:0000313" key="3">
    <source>
        <dbReference type="Proteomes" id="UP000016860"/>
    </source>
</evidence>
<feature type="transmembrane region" description="Helical" evidence="1">
    <location>
        <begin position="42"/>
        <end position="61"/>
    </location>
</feature>
<feature type="transmembrane region" description="Helical" evidence="1">
    <location>
        <begin position="142"/>
        <end position="166"/>
    </location>
</feature>
<organism evidence="2 3">
    <name type="scientific">Ruminiclostridium papyrosolvens C7</name>
    <dbReference type="NCBI Taxonomy" id="1330534"/>
    <lineage>
        <taxon>Bacteria</taxon>
        <taxon>Bacillati</taxon>
        <taxon>Bacillota</taxon>
        <taxon>Clostridia</taxon>
        <taxon>Eubacteriales</taxon>
        <taxon>Oscillospiraceae</taxon>
        <taxon>Ruminiclostridium</taxon>
    </lineage>
</organism>
<dbReference type="AlphaFoldDB" id="U4R220"/>
<comment type="caution">
    <text evidence="2">The sequence shown here is derived from an EMBL/GenBank/DDBJ whole genome shotgun (WGS) entry which is preliminary data.</text>
</comment>
<dbReference type="Pfam" id="PF07456">
    <property type="entry name" value="Hpre_diP_synt_I"/>
    <property type="match status" value="1"/>
</dbReference>
<keyword evidence="1" id="KW-0472">Membrane</keyword>
<accession>U4R220</accession>
<protein>
    <submittedName>
        <fullName evidence="2">Heptaprenyl diphosphate synthase</fullName>
    </submittedName>
</protein>
<feature type="transmembrane region" description="Helical" evidence="1">
    <location>
        <begin position="82"/>
        <end position="106"/>
    </location>
</feature>
<keyword evidence="1" id="KW-1133">Transmembrane helix</keyword>
<reference evidence="2 3" key="1">
    <citation type="journal article" date="2013" name="Genome Announc.">
        <title>Draft Genome Sequence of the Cellulolytic Bacterium Clostridium papyrosolvens C7 (ATCC 700395).</title>
        <authorList>
            <person name="Zepeda V."/>
            <person name="Dassa B."/>
            <person name="Borovok I."/>
            <person name="Lamed R."/>
            <person name="Bayer E.A."/>
            <person name="Cate J.H."/>
        </authorList>
    </citation>
    <scope>NUCLEOTIDE SEQUENCE [LARGE SCALE GENOMIC DNA]</scope>
    <source>
        <strain evidence="2 3">C7</strain>
    </source>
</reference>
<proteinExistence type="predicted"/>
<evidence type="ECO:0000256" key="1">
    <source>
        <dbReference type="SAM" id="Phobius"/>
    </source>
</evidence>
<dbReference type="PIRSF" id="PIRSF027391">
    <property type="entry name" value="Hpre_diP_synt_I"/>
    <property type="match status" value="1"/>
</dbReference>
<dbReference type="STRING" id="1330534.L323_09035"/>
<dbReference type="Proteomes" id="UP000016860">
    <property type="component" value="Unassembled WGS sequence"/>
</dbReference>
<name>U4R220_9FIRM</name>
<sequence>MNNSRNSMTKTKQLVLTALLFAVALVLSVVENSFPPISAGIPGIKLGLSNIAVMFALFFLYKRQAFTIAVLKALFVLSTRGPVAGLLSLGGGVLSIAVMALLIFVFKDRVSYLILSIFGSVSHNVGQFIIISILYTNMYLWVYLPVLLVAGVIAGIATSTLLRFILPALKKLV</sequence>
<dbReference type="Gene3D" id="1.10.1760.20">
    <property type="match status" value="1"/>
</dbReference>
<dbReference type="EMBL" id="ATAY01000030">
    <property type="protein sequence ID" value="EPR12122.1"/>
    <property type="molecule type" value="Genomic_DNA"/>
</dbReference>
<dbReference type="InterPro" id="IPR014535">
    <property type="entry name" value="Hpre_diP_synt_I"/>
</dbReference>
<dbReference type="PATRIC" id="fig|1330534.3.peg.1796"/>
<evidence type="ECO:0000313" key="2">
    <source>
        <dbReference type="EMBL" id="EPR12122.1"/>
    </source>
</evidence>
<feature type="transmembrane region" description="Helical" evidence="1">
    <location>
        <begin position="112"/>
        <end position="135"/>
    </location>
</feature>